<reference evidence="1" key="1">
    <citation type="journal article" date="2023" name="Science">
        <title>Genome structures resolve the early diversification of teleost fishes.</title>
        <authorList>
            <person name="Parey E."/>
            <person name="Louis A."/>
            <person name="Montfort J."/>
            <person name="Bouchez O."/>
            <person name="Roques C."/>
            <person name="Iampietro C."/>
            <person name="Lluch J."/>
            <person name="Castinel A."/>
            <person name="Donnadieu C."/>
            <person name="Desvignes T."/>
            <person name="Floi Bucao C."/>
            <person name="Jouanno E."/>
            <person name="Wen M."/>
            <person name="Mejri S."/>
            <person name="Dirks R."/>
            <person name="Jansen H."/>
            <person name="Henkel C."/>
            <person name="Chen W.J."/>
            <person name="Zahm M."/>
            <person name="Cabau C."/>
            <person name="Klopp C."/>
            <person name="Thompson A.W."/>
            <person name="Robinson-Rechavi M."/>
            <person name="Braasch I."/>
            <person name="Lecointre G."/>
            <person name="Bobe J."/>
            <person name="Postlethwait J.H."/>
            <person name="Berthelot C."/>
            <person name="Roest Crollius H."/>
            <person name="Guiguen Y."/>
        </authorList>
    </citation>
    <scope>NUCLEOTIDE SEQUENCE</scope>
    <source>
        <strain evidence="1">NC1722</strain>
    </source>
</reference>
<name>A0AAD7RDW6_9TELE</name>
<dbReference type="EMBL" id="JAINUG010000318">
    <property type="protein sequence ID" value="KAJ8378504.1"/>
    <property type="molecule type" value="Genomic_DNA"/>
</dbReference>
<sequence>MSPGFCNRIVASVRGTVLDVTCARLRWSGSKASELAGRLQDLWPSGPAAPIPPIEAVLSARTYSPAFHRALNAPPFPCALSRARFVDEDGIRRGCAHRDFRGSRSGSRNIAGDFLTRAFRAQENGNQSDALPSSLRSGSVDVRPRGRLLQAVPERVSR</sequence>
<dbReference type="Proteomes" id="UP001221898">
    <property type="component" value="Unassembled WGS sequence"/>
</dbReference>
<evidence type="ECO:0000313" key="1">
    <source>
        <dbReference type="EMBL" id="KAJ8378504.1"/>
    </source>
</evidence>
<keyword evidence="2" id="KW-1185">Reference proteome</keyword>
<organism evidence="1 2">
    <name type="scientific">Aldrovandia affinis</name>
    <dbReference type="NCBI Taxonomy" id="143900"/>
    <lineage>
        <taxon>Eukaryota</taxon>
        <taxon>Metazoa</taxon>
        <taxon>Chordata</taxon>
        <taxon>Craniata</taxon>
        <taxon>Vertebrata</taxon>
        <taxon>Euteleostomi</taxon>
        <taxon>Actinopterygii</taxon>
        <taxon>Neopterygii</taxon>
        <taxon>Teleostei</taxon>
        <taxon>Notacanthiformes</taxon>
        <taxon>Halosauridae</taxon>
        <taxon>Aldrovandia</taxon>
    </lineage>
</organism>
<accession>A0AAD7RDW6</accession>
<proteinExistence type="predicted"/>
<dbReference type="AlphaFoldDB" id="A0AAD7RDW6"/>
<gene>
    <name evidence="1" type="ORF">AAFF_G00238870</name>
</gene>
<protein>
    <submittedName>
        <fullName evidence="1">Uncharacterized protein</fullName>
    </submittedName>
</protein>
<evidence type="ECO:0000313" key="2">
    <source>
        <dbReference type="Proteomes" id="UP001221898"/>
    </source>
</evidence>
<comment type="caution">
    <text evidence="1">The sequence shown here is derived from an EMBL/GenBank/DDBJ whole genome shotgun (WGS) entry which is preliminary data.</text>
</comment>